<keyword evidence="2" id="KW-0813">Transport</keyword>
<dbReference type="PANTHER" id="PTHR43549">
    <property type="entry name" value="MULTIDRUG RESISTANCE PROTEIN YPNP-RELATED"/>
    <property type="match status" value="1"/>
</dbReference>
<feature type="transmembrane region" description="Helical" evidence="7">
    <location>
        <begin position="169"/>
        <end position="190"/>
    </location>
</feature>
<gene>
    <name evidence="8" type="ORF">IAA53_05080</name>
</gene>
<dbReference type="CDD" id="cd13138">
    <property type="entry name" value="MATE_yoeA_like"/>
    <property type="match status" value="1"/>
</dbReference>
<feature type="transmembrane region" description="Helical" evidence="7">
    <location>
        <begin position="317"/>
        <end position="339"/>
    </location>
</feature>
<feature type="transmembrane region" description="Helical" evidence="7">
    <location>
        <begin position="18"/>
        <end position="38"/>
    </location>
</feature>
<feature type="transmembrane region" description="Helical" evidence="7">
    <location>
        <begin position="196"/>
        <end position="219"/>
    </location>
</feature>
<keyword evidence="4 7" id="KW-0812">Transmembrane</keyword>
<dbReference type="InterPro" id="IPR052031">
    <property type="entry name" value="Membrane_Transporter-Flippase"/>
</dbReference>
<evidence type="ECO:0000256" key="4">
    <source>
        <dbReference type="ARBA" id="ARBA00022692"/>
    </source>
</evidence>
<dbReference type="PANTHER" id="PTHR43549:SF3">
    <property type="entry name" value="MULTIDRUG RESISTANCE PROTEIN YPNP-RELATED"/>
    <property type="match status" value="1"/>
</dbReference>
<evidence type="ECO:0000256" key="6">
    <source>
        <dbReference type="ARBA" id="ARBA00023136"/>
    </source>
</evidence>
<feature type="transmembrane region" description="Helical" evidence="7">
    <location>
        <begin position="95"/>
        <end position="117"/>
    </location>
</feature>
<keyword evidence="6 7" id="KW-0472">Membrane</keyword>
<reference evidence="8" key="2">
    <citation type="journal article" date="2021" name="PeerJ">
        <title>Extensive microbial diversity within the chicken gut microbiome revealed by metagenomics and culture.</title>
        <authorList>
            <person name="Gilroy R."/>
            <person name="Ravi A."/>
            <person name="Getino M."/>
            <person name="Pursley I."/>
            <person name="Horton D.L."/>
            <person name="Alikhan N.F."/>
            <person name="Baker D."/>
            <person name="Gharbi K."/>
            <person name="Hall N."/>
            <person name="Watson M."/>
            <person name="Adriaenssens E.M."/>
            <person name="Foster-Nyarko E."/>
            <person name="Jarju S."/>
            <person name="Secka A."/>
            <person name="Antonio M."/>
            <person name="Oren A."/>
            <person name="Chaudhuri R.R."/>
            <person name="La Ragione R."/>
            <person name="Hildebrand F."/>
            <person name="Pallen M.J."/>
        </authorList>
    </citation>
    <scope>NUCLEOTIDE SEQUENCE</scope>
    <source>
        <strain evidence="8">ChiBcec15-4380</strain>
    </source>
</reference>
<proteinExistence type="predicted"/>
<accession>A0A9D1DHD3</accession>
<evidence type="ECO:0000256" key="5">
    <source>
        <dbReference type="ARBA" id="ARBA00022989"/>
    </source>
</evidence>
<feature type="transmembrane region" description="Helical" evidence="7">
    <location>
        <begin position="419"/>
        <end position="441"/>
    </location>
</feature>
<dbReference type="GO" id="GO:0005886">
    <property type="term" value="C:plasma membrane"/>
    <property type="evidence" value="ECO:0007669"/>
    <property type="project" value="UniProtKB-SubCell"/>
</dbReference>
<evidence type="ECO:0000313" key="9">
    <source>
        <dbReference type="Proteomes" id="UP000824239"/>
    </source>
</evidence>
<keyword evidence="3" id="KW-1003">Cell membrane</keyword>
<dbReference type="Proteomes" id="UP000824239">
    <property type="component" value="Unassembled WGS sequence"/>
</dbReference>
<dbReference type="GO" id="GO:0042910">
    <property type="term" value="F:xenobiotic transmembrane transporter activity"/>
    <property type="evidence" value="ECO:0007669"/>
    <property type="project" value="InterPro"/>
</dbReference>
<evidence type="ECO:0000256" key="3">
    <source>
        <dbReference type="ARBA" id="ARBA00022475"/>
    </source>
</evidence>
<dbReference type="EMBL" id="DVHE01000043">
    <property type="protein sequence ID" value="HIR50644.1"/>
    <property type="molecule type" value="Genomic_DNA"/>
</dbReference>
<comment type="subcellular location">
    <subcellularLocation>
        <location evidence="1">Cell membrane</location>
        <topology evidence="1">Multi-pass membrane protein</topology>
    </subcellularLocation>
</comment>
<evidence type="ECO:0000256" key="1">
    <source>
        <dbReference type="ARBA" id="ARBA00004651"/>
    </source>
</evidence>
<name>A0A9D1DHD3_9FIRM</name>
<feature type="transmembrane region" description="Helical" evidence="7">
    <location>
        <begin position="240"/>
        <end position="265"/>
    </location>
</feature>
<keyword evidence="5 7" id="KW-1133">Transmembrane helix</keyword>
<dbReference type="InterPro" id="IPR048279">
    <property type="entry name" value="MdtK-like"/>
</dbReference>
<feature type="transmembrane region" description="Helical" evidence="7">
    <location>
        <begin position="359"/>
        <end position="379"/>
    </location>
</feature>
<protein>
    <submittedName>
        <fullName evidence="8">MATE family efflux transporter</fullName>
    </submittedName>
</protein>
<dbReference type="PIRSF" id="PIRSF006603">
    <property type="entry name" value="DinF"/>
    <property type="match status" value="1"/>
</dbReference>
<evidence type="ECO:0000313" key="8">
    <source>
        <dbReference type="EMBL" id="HIR50644.1"/>
    </source>
</evidence>
<sequence>MRSLSCQDMTSGPLGKQILLFSLPLICSNLLQVLFNLADLAVVGQFVGSEALGSVGSTTTLVTMFTGFLIGLGGSINVLAARFFGARDDKRFGQLLHTAAILSLGLGILLSILGVVFARSILQLLQTKEDLLDGAALYLRIYLLGMPAMAIYNYGSAIMSALGDTRRPLRFLTIAGVLNVILNLFFVLVVRLAVAGVALASIISQYLSAVLILLALMHNDAPYALNKSQLRLHRESALEVIRLGIPAGLQNCIFALANLFIQVGVNAFSSTMVAGNSAAANADALIYDVMAAFYTACASFMGQNYGARNKKRVRQSYFLSLGYSFAIGLILGLLLLLLGRQFLALFSPDPQVIDAGMRRLTIMSVSYGFSAFMDCTIAASRALGKSMAPTVIVILGSCVFRILWVYTVFAWFGTIQSLYLVYICSWSITAVAEILYFAAVYRRQVRPMAT</sequence>
<feature type="transmembrane region" description="Helical" evidence="7">
    <location>
        <begin position="137"/>
        <end position="157"/>
    </location>
</feature>
<dbReference type="AlphaFoldDB" id="A0A9D1DHD3"/>
<feature type="transmembrane region" description="Helical" evidence="7">
    <location>
        <begin position="391"/>
        <end position="413"/>
    </location>
</feature>
<dbReference type="NCBIfam" id="TIGR00797">
    <property type="entry name" value="matE"/>
    <property type="match status" value="1"/>
</dbReference>
<reference evidence="8" key="1">
    <citation type="submission" date="2020-10" db="EMBL/GenBank/DDBJ databases">
        <authorList>
            <person name="Gilroy R."/>
        </authorList>
    </citation>
    <scope>NUCLEOTIDE SEQUENCE</scope>
    <source>
        <strain evidence="8">ChiBcec15-4380</strain>
    </source>
</reference>
<organism evidence="8 9">
    <name type="scientific">Candidatus Avoscillospira avicola</name>
    <dbReference type="NCBI Taxonomy" id="2840706"/>
    <lineage>
        <taxon>Bacteria</taxon>
        <taxon>Bacillati</taxon>
        <taxon>Bacillota</taxon>
        <taxon>Clostridia</taxon>
        <taxon>Eubacteriales</taxon>
        <taxon>Oscillospiraceae</taxon>
        <taxon>Oscillospiraceae incertae sedis</taxon>
        <taxon>Candidatus Avoscillospira</taxon>
    </lineage>
</organism>
<comment type="caution">
    <text evidence="8">The sequence shown here is derived from an EMBL/GenBank/DDBJ whole genome shotgun (WGS) entry which is preliminary data.</text>
</comment>
<feature type="transmembrane region" description="Helical" evidence="7">
    <location>
        <begin position="58"/>
        <end position="83"/>
    </location>
</feature>
<feature type="transmembrane region" description="Helical" evidence="7">
    <location>
        <begin position="285"/>
        <end position="305"/>
    </location>
</feature>
<evidence type="ECO:0000256" key="7">
    <source>
        <dbReference type="SAM" id="Phobius"/>
    </source>
</evidence>
<dbReference type="Pfam" id="PF01554">
    <property type="entry name" value="MatE"/>
    <property type="match status" value="2"/>
</dbReference>
<evidence type="ECO:0000256" key="2">
    <source>
        <dbReference type="ARBA" id="ARBA00022448"/>
    </source>
</evidence>
<dbReference type="GO" id="GO:0015297">
    <property type="term" value="F:antiporter activity"/>
    <property type="evidence" value="ECO:0007669"/>
    <property type="project" value="InterPro"/>
</dbReference>
<dbReference type="InterPro" id="IPR002528">
    <property type="entry name" value="MATE_fam"/>
</dbReference>